<dbReference type="CDD" id="cd02440">
    <property type="entry name" value="AdoMet_MTases"/>
    <property type="match status" value="1"/>
</dbReference>
<reference evidence="2 3" key="1">
    <citation type="submission" date="2017-12" db="EMBL/GenBank/DDBJ databases">
        <authorList>
            <consortium name="DOE Joint Genome Institute"/>
            <person name="Haridas S."/>
            <person name="Kjaerbolling I."/>
            <person name="Vesth T.C."/>
            <person name="Frisvad J.C."/>
            <person name="Nybo J.L."/>
            <person name="Theobald S."/>
            <person name="Kuo A."/>
            <person name="Bowyer P."/>
            <person name="Matsuda Y."/>
            <person name="Mondo S."/>
            <person name="Lyhne E.K."/>
            <person name="Kogle M.E."/>
            <person name="Clum A."/>
            <person name="Lipzen A."/>
            <person name="Salamov A."/>
            <person name="Ngan C.Y."/>
            <person name="Daum C."/>
            <person name="Chiniquy J."/>
            <person name="Barry K."/>
            <person name="LaButti K."/>
            <person name="Simmons B.A."/>
            <person name="Magnuson J.K."/>
            <person name="Mortensen U.H."/>
            <person name="Larsen T.O."/>
            <person name="Grigoriev I.V."/>
            <person name="Baker S.E."/>
            <person name="Andersen M.R."/>
            <person name="Nordberg H.P."/>
            <person name="Cantor M.N."/>
            <person name="Hua S.X."/>
        </authorList>
    </citation>
    <scope>NUCLEOTIDE SEQUENCE [LARGE SCALE GENOMIC DNA]</scope>
    <source>
        <strain evidence="2 3">CBS 102.13</strain>
    </source>
</reference>
<dbReference type="OrthoDB" id="10017101at2759"/>
<dbReference type="EMBL" id="KZ559128">
    <property type="protein sequence ID" value="PLB39603.1"/>
    <property type="molecule type" value="Genomic_DNA"/>
</dbReference>
<dbReference type="RefSeq" id="XP_024673615.1">
    <property type="nucleotide sequence ID" value="XM_024817169.1"/>
</dbReference>
<keyword evidence="2" id="KW-0489">Methyltransferase</keyword>
<dbReference type="Proteomes" id="UP000234585">
    <property type="component" value="Unassembled WGS sequence"/>
</dbReference>
<dbReference type="GO" id="GO:0032259">
    <property type="term" value="P:methylation"/>
    <property type="evidence" value="ECO:0007669"/>
    <property type="project" value="UniProtKB-KW"/>
</dbReference>
<dbReference type="InterPro" id="IPR029063">
    <property type="entry name" value="SAM-dependent_MTases_sf"/>
</dbReference>
<protein>
    <submittedName>
        <fullName evidence="2">S-adenosyl-L-methionine-dependent methyltransferase</fullName>
    </submittedName>
</protein>
<sequence>MSQESATYTHGHHPAVLRAHAWRTATNSAAYLLPHIQPTSTILDVGCGAGTITVDLAQRIPNGHITGFDSSPSIITQAQSLAASQGTTNVTFTAGDANALPYADNTFDIVFCHQVLQHVGDPVGMLREMKRVAKSGGGIVAARESDYGSWVWYPESEDMEDWRRLYMRVTRANGGEPNAGRMLHAWARRAGFERNDVRCSTSSWCLSTPEEVGDWAGAWAERTEAKDSAFARTAVENGVAGREELESAARAWRVLGGSEEGWISVPHGEIVCVKN</sequence>
<dbReference type="PANTHER" id="PTHR44068">
    <property type="entry name" value="ZGC:194242"/>
    <property type="match status" value="1"/>
</dbReference>
<feature type="domain" description="Methyltransferase" evidence="1">
    <location>
        <begin position="39"/>
        <end position="171"/>
    </location>
</feature>
<evidence type="ECO:0000313" key="3">
    <source>
        <dbReference type="Proteomes" id="UP000234585"/>
    </source>
</evidence>
<keyword evidence="3" id="KW-1185">Reference proteome</keyword>
<organism evidence="2 3">
    <name type="scientific">Aspergillus candidus</name>
    <dbReference type="NCBI Taxonomy" id="41067"/>
    <lineage>
        <taxon>Eukaryota</taxon>
        <taxon>Fungi</taxon>
        <taxon>Dikarya</taxon>
        <taxon>Ascomycota</taxon>
        <taxon>Pezizomycotina</taxon>
        <taxon>Eurotiomycetes</taxon>
        <taxon>Eurotiomycetidae</taxon>
        <taxon>Eurotiales</taxon>
        <taxon>Aspergillaceae</taxon>
        <taxon>Aspergillus</taxon>
        <taxon>Aspergillus subgen. Circumdati</taxon>
    </lineage>
</organism>
<evidence type="ECO:0000259" key="1">
    <source>
        <dbReference type="Pfam" id="PF13847"/>
    </source>
</evidence>
<dbReference type="GeneID" id="36524329"/>
<dbReference type="GO" id="GO:0008168">
    <property type="term" value="F:methyltransferase activity"/>
    <property type="evidence" value="ECO:0007669"/>
    <property type="project" value="UniProtKB-KW"/>
</dbReference>
<gene>
    <name evidence="2" type="ORF">BDW47DRAFT_130787</name>
</gene>
<dbReference type="AlphaFoldDB" id="A0A2I2FG43"/>
<dbReference type="Pfam" id="PF13847">
    <property type="entry name" value="Methyltransf_31"/>
    <property type="match status" value="1"/>
</dbReference>
<proteinExistence type="predicted"/>
<accession>A0A2I2FG43</accession>
<dbReference type="Gene3D" id="3.40.50.150">
    <property type="entry name" value="Vaccinia Virus protein VP39"/>
    <property type="match status" value="1"/>
</dbReference>
<dbReference type="STRING" id="41067.A0A2I2FG43"/>
<keyword evidence="2" id="KW-0808">Transferase</keyword>
<dbReference type="InterPro" id="IPR025714">
    <property type="entry name" value="Methyltranfer_dom"/>
</dbReference>
<evidence type="ECO:0000313" key="2">
    <source>
        <dbReference type="EMBL" id="PLB39603.1"/>
    </source>
</evidence>
<dbReference type="SUPFAM" id="SSF53335">
    <property type="entry name" value="S-adenosyl-L-methionine-dependent methyltransferases"/>
    <property type="match status" value="1"/>
</dbReference>
<dbReference type="InterPro" id="IPR050447">
    <property type="entry name" value="Erg6_SMT_methyltransf"/>
</dbReference>
<dbReference type="PANTHER" id="PTHR44068:SF11">
    <property type="entry name" value="GERANYL DIPHOSPHATE 2-C-METHYLTRANSFERASE"/>
    <property type="match status" value="1"/>
</dbReference>
<name>A0A2I2FG43_ASPCN</name>